<dbReference type="AlphaFoldDB" id="A0A5C4RRH3"/>
<dbReference type="InterPro" id="IPR006686">
    <property type="entry name" value="MscS_channel_CS"/>
</dbReference>
<dbReference type="InterPro" id="IPR024393">
    <property type="entry name" value="MscS_porin"/>
</dbReference>
<dbReference type="Pfam" id="PF21082">
    <property type="entry name" value="MS_channel_3rd"/>
    <property type="match status" value="1"/>
</dbReference>
<dbReference type="InterPro" id="IPR052702">
    <property type="entry name" value="MscS-like_channel"/>
</dbReference>
<dbReference type="EMBL" id="SMDR01000003">
    <property type="protein sequence ID" value="TNJ33147.1"/>
    <property type="molecule type" value="Genomic_DNA"/>
</dbReference>
<dbReference type="Gene3D" id="2.30.30.60">
    <property type="match status" value="1"/>
</dbReference>
<dbReference type="GO" id="GO:0008381">
    <property type="term" value="F:mechanosensitive monoatomic ion channel activity"/>
    <property type="evidence" value="ECO:0007669"/>
    <property type="project" value="UniProtKB-ARBA"/>
</dbReference>
<evidence type="ECO:0000259" key="13">
    <source>
        <dbReference type="Pfam" id="PF21082"/>
    </source>
</evidence>
<evidence type="ECO:0000256" key="5">
    <source>
        <dbReference type="ARBA" id="ARBA00022989"/>
    </source>
</evidence>
<comment type="caution">
    <text evidence="14">The sequence shown here is derived from an EMBL/GenBank/DDBJ whole genome shotgun (WGS) entry which is preliminary data.</text>
</comment>
<dbReference type="Gene3D" id="3.30.70.100">
    <property type="match status" value="1"/>
</dbReference>
<dbReference type="PANTHER" id="PTHR30347:SF1">
    <property type="entry name" value="MECHANOSENSITIVE CHANNEL MSCK"/>
    <property type="match status" value="1"/>
</dbReference>
<keyword evidence="5 9" id="KW-1133">Transmembrane helix</keyword>
<evidence type="ECO:0000256" key="1">
    <source>
        <dbReference type="ARBA" id="ARBA00004651"/>
    </source>
</evidence>
<dbReference type="SUPFAM" id="SSF82861">
    <property type="entry name" value="Mechanosensitive channel protein MscS (YggB), transmembrane region"/>
    <property type="match status" value="1"/>
</dbReference>
<evidence type="ECO:0000259" key="10">
    <source>
        <dbReference type="Pfam" id="PF00924"/>
    </source>
</evidence>
<feature type="transmembrane region" description="Helical" evidence="9">
    <location>
        <begin position="848"/>
        <end position="869"/>
    </location>
</feature>
<dbReference type="InterPro" id="IPR025692">
    <property type="entry name" value="MscS_IM_dom1"/>
</dbReference>
<keyword evidence="3" id="KW-1003">Cell membrane</keyword>
<name>A0A5C4RRH3_9GAMM</name>
<feature type="domain" description="Mechanosensitive ion channel MscS" evidence="10">
    <location>
        <begin position="939"/>
        <end position="1004"/>
    </location>
</feature>
<reference evidence="14 15" key="1">
    <citation type="submission" date="2019-03" db="EMBL/GenBank/DDBJ databases">
        <title>Arenimonas daejeonensis sp. nov., isolated from compost.</title>
        <authorList>
            <person name="Jeon C.O."/>
        </authorList>
    </citation>
    <scope>NUCLEOTIDE SEQUENCE [LARGE SCALE GENOMIC DNA]</scope>
    <source>
        <strain evidence="14 15">R29</strain>
    </source>
</reference>
<feature type="domain" description="Mechanosensitive ion channel MscS C-terminal" evidence="13">
    <location>
        <begin position="1013"/>
        <end position="1095"/>
    </location>
</feature>
<keyword evidence="6 9" id="KW-0472">Membrane</keyword>
<dbReference type="OrthoDB" id="9799209at2"/>
<comment type="subcellular location">
    <subcellularLocation>
        <location evidence="1">Cell membrane</location>
        <topology evidence="1">Multi-pass membrane protein</topology>
    </subcellularLocation>
</comment>
<dbReference type="Pfam" id="PF12794">
    <property type="entry name" value="MscS_TM"/>
    <property type="match status" value="1"/>
</dbReference>
<feature type="transmembrane region" description="Helical" evidence="9">
    <location>
        <begin position="807"/>
        <end position="828"/>
    </location>
</feature>
<evidence type="ECO:0000256" key="8">
    <source>
        <dbReference type="SAM" id="MobiDB-lite"/>
    </source>
</evidence>
<keyword evidence="7" id="KW-0175">Coiled coil</keyword>
<dbReference type="GO" id="GO:0005886">
    <property type="term" value="C:plasma membrane"/>
    <property type="evidence" value="ECO:0007669"/>
    <property type="project" value="UniProtKB-SubCell"/>
</dbReference>
<feature type="domain" description="Mechanosensitive ion channel inner membrane" evidence="11">
    <location>
        <begin position="498"/>
        <end position="834"/>
    </location>
</feature>
<organism evidence="14 15">
    <name type="scientific">Arenimonas terrae</name>
    <dbReference type="NCBI Taxonomy" id="2546226"/>
    <lineage>
        <taxon>Bacteria</taxon>
        <taxon>Pseudomonadati</taxon>
        <taxon>Pseudomonadota</taxon>
        <taxon>Gammaproteobacteria</taxon>
        <taxon>Lysobacterales</taxon>
        <taxon>Lysobacteraceae</taxon>
        <taxon>Arenimonas</taxon>
    </lineage>
</organism>
<proteinExistence type="inferred from homology"/>
<dbReference type="PANTHER" id="PTHR30347">
    <property type="entry name" value="POTASSIUM CHANNEL RELATED"/>
    <property type="match status" value="1"/>
</dbReference>
<dbReference type="InterPro" id="IPR011066">
    <property type="entry name" value="MscS_channel_C_sf"/>
</dbReference>
<feature type="transmembrane region" description="Helical" evidence="9">
    <location>
        <begin position="577"/>
        <end position="599"/>
    </location>
</feature>
<evidence type="ECO:0000313" key="15">
    <source>
        <dbReference type="Proteomes" id="UP000305760"/>
    </source>
</evidence>
<feature type="transmembrane region" description="Helical" evidence="9">
    <location>
        <begin position="648"/>
        <end position="672"/>
    </location>
</feature>
<comment type="similarity">
    <text evidence="2">Belongs to the MscS (TC 1.A.23) family.</text>
</comment>
<feature type="transmembrane region" description="Helical" evidence="9">
    <location>
        <begin position="543"/>
        <end position="565"/>
    </location>
</feature>
<feature type="transmembrane region" description="Helical" evidence="9">
    <location>
        <begin position="622"/>
        <end position="642"/>
    </location>
</feature>
<evidence type="ECO:0000259" key="11">
    <source>
        <dbReference type="Pfam" id="PF12794"/>
    </source>
</evidence>
<keyword evidence="4 9" id="KW-0812">Transmembrane</keyword>
<evidence type="ECO:0000259" key="12">
    <source>
        <dbReference type="Pfam" id="PF12795"/>
    </source>
</evidence>
<dbReference type="InterPro" id="IPR049278">
    <property type="entry name" value="MS_channel_C"/>
</dbReference>
<dbReference type="PROSITE" id="PS01246">
    <property type="entry name" value="UPF0003"/>
    <property type="match status" value="1"/>
</dbReference>
<evidence type="ECO:0000256" key="6">
    <source>
        <dbReference type="ARBA" id="ARBA00023136"/>
    </source>
</evidence>
<evidence type="ECO:0000256" key="4">
    <source>
        <dbReference type="ARBA" id="ARBA00022692"/>
    </source>
</evidence>
<feature type="transmembrane region" description="Helical" evidence="9">
    <location>
        <begin position="693"/>
        <end position="713"/>
    </location>
</feature>
<gene>
    <name evidence="14" type="ORF">E1B00_12655</name>
</gene>
<evidence type="ECO:0000313" key="14">
    <source>
        <dbReference type="EMBL" id="TNJ33147.1"/>
    </source>
</evidence>
<feature type="transmembrane region" description="Helical" evidence="9">
    <location>
        <begin position="900"/>
        <end position="919"/>
    </location>
</feature>
<feature type="transmembrane region" description="Helical" evidence="9">
    <location>
        <begin position="725"/>
        <end position="746"/>
    </location>
</feature>
<evidence type="ECO:0000256" key="3">
    <source>
        <dbReference type="ARBA" id="ARBA00022475"/>
    </source>
</evidence>
<feature type="transmembrane region" description="Helical" evidence="9">
    <location>
        <begin position="925"/>
        <end position="951"/>
    </location>
</feature>
<feature type="region of interest" description="Disordered" evidence="8">
    <location>
        <begin position="1106"/>
        <end position="1125"/>
    </location>
</feature>
<protein>
    <submittedName>
        <fullName evidence="14">Mechanosensitive ion channel</fullName>
    </submittedName>
</protein>
<evidence type="ECO:0000256" key="7">
    <source>
        <dbReference type="SAM" id="Coils"/>
    </source>
</evidence>
<evidence type="ECO:0000256" key="9">
    <source>
        <dbReference type="SAM" id="Phobius"/>
    </source>
</evidence>
<dbReference type="InterPro" id="IPR010920">
    <property type="entry name" value="LSM_dom_sf"/>
</dbReference>
<evidence type="ECO:0000256" key="2">
    <source>
        <dbReference type="ARBA" id="ARBA00008017"/>
    </source>
</evidence>
<sequence length="1125" mass="124631">MRASRPWSYSLVLLLGLLGLPVAASPTGSPLDSLKSGLETLADPQRAAANEALDAASAADREAAALEQRLQALNAEVANAPARTAQLEAQLAIDPRRALAQWRARVPAQADVETLERLLEQERLATGQLRDRIESITAELADAVAQPAREGSQLADLQRRIDELSTPIMPGRDEPAALTDARRARQAAERRQLQADLALRQAQQDLAGTRQRLQELELRALRTQLAQREPRLAVLQQRIAERGRGELEAQALGLAERAEAVAGRDDPVADAVRQNLAFGQELLSLHERLDEQRRSLANQEQALARDLAGLRDSRTRLELGGRSEQVGIWLWAELRRLEPERNLRERLDTARQSLAQLRLRLIELSETRRQLDDLPAAVRALRDQAGQEDDDGTPAAQASASELEAALQERLDLVTRIEPTLWRLVAAHEQAERTLQARLDANLELRQTLDRHLLWIRSHAPVGADWLATVPAGLYDLFKPSRFVTTGELLLRSLQERPWSYAGAVAVVAVLLVLRRRARPKLDSLAQAIREVRVDRYRRTLESLAWTVVAALPGAVALWLLGGLLQGVGSSGKYSDSLGRACVALALPMFTLAFLRWLVRERGLAHAHFRWTKPRREALRRWLPRLSWGLLPLYFVVALAFIRNQELAIAVQARLAIVAASVFSAWALWRLLAPDELWHSRGADVEPSLRRRVLRFVLPAMMLACAVLALDGYVYTTAILLNAQFASVGMVTAVAVLHGLLSRWFVLGERRLALRRLEQKREAEKQARSGEADPGDGGEAVPLELEEEITLEKVNAHSRSLLRAIKLTLLVVGLAWVWSDVLLAFARFDEIALWSITESAADGGSSQVPITLMAVLLGVLALALTVVAARNLPGLIEIGLLSKVNIDAASRYAITSVSRYAIVLVGVVIGLGLLGLRWGQLQWMAAALTVGLGFGLQEIFANFVSGLILLFERPFRVGDVITVNNLDGTVTRIRTRATTILDFDNKEIVVPNKTFITGQLVNWTLTDETTRISIKVGVDYGTDPALVHKLLLQAAEENPRVLKDWAPRSWLLAFGASTLDFELRVFVGNMSDRLAVRNEINARLVELFDQNGIAFAYPQLDVHVRELPAPRPPQDPREPAPEPRR</sequence>
<keyword evidence="15" id="KW-1185">Reference proteome</keyword>
<dbReference type="Gene3D" id="1.10.287.1260">
    <property type="match status" value="1"/>
</dbReference>
<accession>A0A5C4RRH3</accession>
<dbReference type="InterPro" id="IPR011014">
    <property type="entry name" value="MscS_channel_TM-2"/>
</dbReference>
<dbReference type="SUPFAM" id="SSF82689">
    <property type="entry name" value="Mechanosensitive channel protein MscS (YggB), C-terminal domain"/>
    <property type="match status" value="1"/>
</dbReference>
<dbReference type="Pfam" id="PF00924">
    <property type="entry name" value="MS_channel_2nd"/>
    <property type="match status" value="1"/>
</dbReference>
<dbReference type="Pfam" id="PF12795">
    <property type="entry name" value="MscS_porin"/>
    <property type="match status" value="1"/>
</dbReference>
<feature type="coiled-coil region" evidence="7">
    <location>
        <begin position="49"/>
        <end position="83"/>
    </location>
</feature>
<dbReference type="SUPFAM" id="SSF50182">
    <property type="entry name" value="Sm-like ribonucleoproteins"/>
    <property type="match status" value="1"/>
</dbReference>
<feature type="coiled-coil region" evidence="7">
    <location>
        <begin position="340"/>
        <end position="374"/>
    </location>
</feature>
<dbReference type="InterPro" id="IPR023408">
    <property type="entry name" value="MscS_beta-dom_sf"/>
</dbReference>
<feature type="domain" description="Mechanosensitive ion channel MscS porin" evidence="12">
    <location>
        <begin position="41"/>
        <end position="268"/>
    </location>
</feature>
<dbReference type="RefSeq" id="WP_139449334.1">
    <property type="nucleotide sequence ID" value="NZ_SMDR01000003.1"/>
</dbReference>
<feature type="transmembrane region" description="Helical" evidence="9">
    <location>
        <begin position="498"/>
        <end position="514"/>
    </location>
</feature>
<dbReference type="InterPro" id="IPR006685">
    <property type="entry name" value="MscS_channel_2nd"/>
</dbReference>
<dbReference type="Proteomes" id="UP000305760">
    <property type="component" value="Unassembled WGS sequence"/>
</dbReference>